<evidence type="ECO:0000313" key="1">
    <source>
        <dbReference type="EMBL" id="PWT29455.1"/>
    </source>
</evidence>
<dbReference type="EMBL" id="NXNG01000001">
    <property type="protein sequence ID" value="PWT29455.1"/>
    <property type="molecule type" value="Genomic_DNA"/>
</dbReference>
<dbReference type="InterPro" id="IPR052552">
    <property type="entry name" value="YeaO-like"/>
</dbReference>
<accession>A0A317G5V5</accession>
<proteinExistence type="predicted"/>
<reference evidence="1 2" key="1">
    <citation type="submission" date="2017-09" db="EMBL/GenBank/DDBJ databases">
        <title>High-quality draft genome sequence of Butyrivibrio fibrisolvens INBov1, isolated from cow rumen.</title>
        <authorList>
            <person name="Rodriguez Hernaez J."/>
            <person name="Rivarola M."/>
            <person name="Paniego N."/>
            <person name="Cravero S."/>
            <person name="Ceron Cucchi M."/>
            <person name="Martinez M.C."/>
        </authorList>
    </citation>
    <scope>NUCLEOTIDE SEQUENCE [LARGE SCALE GENOMIC DNA]</scope>
    <source>
        <strain evidence="1 2">INBov1</strain>
    </source>
</reference>
<organism evidence="1 2">
    <name type="scientific">Butyrivibrio fibrisolvens</name>
    <dbReference type="NCBI Taxonomy" id="831"/>
    <lineage>
        <taxon>Bacteria</taxon>
        <taxon>Bacillati</taxon>
        <taxon>Bacillota</taxon>
        <taxon>Clostridia</taxon>
        <taxon>Lachnospirales</taxon>
        <taxon>Lachnospiraceae</taxon>
        <taxon>Butyrivibrio</taxon>
    </lineage>
</organism>
<comment type="caution">
    <text evidence="1">The sequence shown here is derived from an EMBL/GenBank/DDBJ whole genome shotgun (WGS) entry which is preliminary data.</text>
</comment>
<dbReference type="Pfam" id="PF22752">
    <property type="entry name" value="DUF488-N3i"/>
    <property type="match status" value="1"/>
</dbReference>
<sequence>MYSDDVLYNTQKDLAIPYTNGYRILVDRLWPRGINKEKLEPFYWAKEAAPSNELRKWFGHDPDRFDEFRRRYIDELNNSVYAQNFKMLVLDKLKEDDVLLLFAARDKEMNQAVILKDWIIKIIS</sequence>
<evidence type="ECO:0008006" key="3">
    <source>
        <dbReference type="Google" id="ProtNLM"/>
    </source>
</evidence>
<dbReference type="Proteomes" id="UP000245488">
    <property type="component" value="Chromosome"/>
</dbReference>
<name>A0A317G5V5_BUTFI</name>
<dbReference type="PANTHER" id="PTHR36849">
    <property type="entry name" value="CYTOPLASMIC PROTEIN-RELATED"/>
    <property type="match status" value="1"/>
</dbReference>
<keyword evidence="2" id="KW-1185">Reference proteome</keyword>
<dbReference type="AlphaFoldDB" id="A0A317G5V5"/>
<dbReference type="PANTHER" id="PTHR36849:SF1">
    <property type="entry name" value="CYTOPLASMIC PROTEIN"/>
    <property type="match status" value="1"/>
</dbReference>
<evidence type="ECO:0000313" key="2">
    <source>
        <dbReference type="Proteomes" id="UP000245488"/>
    </source>
</evidence>
<protein>
    <recommendedName>
        <fullName evidence="3">DUF488 domain-containing protein</fullName>
    </recommendedName>
</protein>
<gene>
    <name evidence="1" type="ORF">CPT75_15810</name>
</gene>